<dbReference type="GO" id="GO:0010628">
    <property type="term" value="P:positive regulation of gene expression"/>
    <property type="evidence" value="ECO:0007669"/>
    <property type="project" value="TreeGrafter"/>
</dbReference>
<feature type="signal peptide" evidence="1">
    <location>
        <begin position="1"/>
        <end position="19"/>
    </location>
</feature>
<name>A0A9P6UPI1_9FUNG</name>
<dbReference type="OrthoDB" id="270970at2759"/>
<dbReference type="PANTHER" id="PTHR47800:SF5">
    <property type="entry name" value="FER-1-LIKE PROTEIN 6"/>
    <property type="match status" value="1"/>
</dbReference>
<dbReference type="Pfam" id="PF00168">
    <property type="entry name" value="C2"/>
    <property type="match status" value="1"/>
</dbReference>
<accession>A0A9P6UPI1</accession>
<reference evidence="3" key="1">
    <citation type="journal article" date="2020" name="Fungal Divers.">
        <title>Resolving the Mortierellaceae phylogeny through synthesis of multi-gene phylogenetics and phylogenomics.</title>
        <authorList>
            <person name="Vandepol N."/>
            <person name="Liber J."/>
            <person name="Desiro A."/>
            <person name="Na H."/>
            <person name="Kennedy M."/>
            <person name="Barry K."/>
            <person name="Grigoriev I.V."/>
            <person name="Miller A.N."/>
            <person name="O'Donnell K."/>
            <person name="Stajich J.E."/>
            <person name="Bonito G."/>
        </authorList>
    </citation>
    <scope>NUCLEOTIDE SEQUENCE</scope>
    <source>
        <strain evidence="3">REB-010B</strain>
    </source>
</reference>
<proteinExistence type="predicted"/>
<evidence type="ECO:0000313" key="3">
    <source>
        <dbReference type="EMBL" id="KAG0314136.1"/>
    </source>
</evidence>
<dbReference type="InterPro" id="IPR035892">
    <property type="entry name" value="C2_domain_sf"/>
</dbReference>
<gene>
    <name evidence="3" type="ORF">BGZ99_008355</name>
</gene>
<dbReference type="CDD" id="cd00030">
    <property type="entry name" value="C2"/>
    <property type="match status" value="1"/>
</dbReference>
<dbReference type="AlphaFoldDB" id="A0A9P6UPI1"/>
<dbReference type="EMBL" id="JAAAIP010000641">
    <property type="protein sequence ID" value="KAG0314136.1"/>
    <property type="molecule type" value="Genomic_DNA"/>
</dbReference>
<evidence type="ECO:0000256" key="1">
    <source>
        <dbReference type="SAM" id="SignalP"/>
    </source>
</evidence>
<evidence type="ECO:0000313" key="4">
    <source>
        <dbReference type="Proteomes" id="UP000738325"/>
    </source>
</evidence>
<keyword evidence="4" id="KW-1185">Reference proteome</keyword>
<dbReference type="PANTHER" id="PTHR47800">
    <property type="entry name" value="C2 DOMAIN-CONTAINING PROTEIN"/>
    <property type="match status" value="1"/>
</dbReference>
<dbReference type="SMART" id="SM00239">
    <property type="entry name" value="C2"/>
    <property type="match status" value="1"/>
</dbReference>
<dbReference type="PROSITE" id="PS50004">
    <property type="entry name" value="C2"/>
    <property type="match status" value="1"/>
</dbReference>
<feature type="domain" description="C2" evidence="2">
    <location>
        <begin position="39"/>
        <end position="155"/>
    </location>
</feature>
<dbReference type="PRINTS" id="PR00360">
    <property type="entry name" value="C2DOMAIN"/>
</dbReference>
<sequence length="178" mass="19820">MRFFALATVFLAPLVAASAIPIWTDLKTSDTLASTSPVLDGPTDLAIDIKSSSHQGKLYVRLNYATNIRDKDTFGKSDPYIEMWLDKDYKQSSKVVSGTVNPIYNESFLFNVRPGQDKLYLRVRDKDTVSDDTVGEATIPLDNVFNTGSEGPQDYKLPKWFGLRSDGSVNLQLQFVEG</sequence>
<dbReference type="SUPFAM" id="SSF49562">
    <property type="entry name" value="C2 domain (Calcium/lipid-binding domain, CaLB)"/>
    <property type="match status" value="1"/>
</dbReference>
<comment type="caution">
    <text evidence="3">The sequence shown here is derived from an EMBL/GenBank/DDBJ whole genome shotgun (WGS) entry which is preliminary data.</text>
</comment>
<dbReference type="Proteomes" id="UP000738325">
    <property type="component" value="Unassembled WGS sequence"/>
</dbReference>
<feature type="chain" id="PRO_5040485227" description="C2 domain-containing protein" evidence="1">
    <location>
        <begin position="20"/>
        <end position="178"/>
    </location>
</feature>
<dbReference type="InterPro" id="IPR000008">
    <property type="entry name" value="C2_dom"/>
</dbReference>
<organism evidence="3 4">
    <name type="scientific">Dissophora globulifera</name>
    <dbReference type="NCBI Taxonomy" id="979702"/>
    <lineage>
        <taxon>Eukaryota</taxon>
        <taxon>Fungi</taxon>
        <taxon>Fungi incertae sedis</taxon>
        <taxon>Mucoromycota</taxon>
        <taxon>Mortierellomycotina</taxon>
        <taxon>Mortierellomycetes</taxon>
        <taxon>Mortierellales</taxon>
        <taxon>Mortierellaceae</taxon>
        <taxon>Dissophora</taxon>
    </lineage>
</organism>
<protein>
    <recommendedName>
        <fullName evidence="2">C2 domain-containing protein</fullName>
    </recommendedName>
</protein>
<evidence type="ECO:0000259" key="2">
    <source>
        <dbReference type="PROSITE" id="PS50004"/>
    </source>
</evidence>
<dbReference type="Gene3D" id="2.60.40.150">
    <property type="entry name" value="C2 domain"/>
    <property type="match status" value="1"/>
</dbReference>
<keyword evidence="1" id="KW-0732">Signal</keyword>